<organism evidence="1 2">
    <name type="scientific">Fadolivirus FV1/VV64</name>
    <dbReference type="NCBI Taxonomy" id="3070911"/>
    <lineage>
        <taxon>Viruses</taxon>
        <taxon>Varidnaviria</taxon>
        <taxon>Bamfordvirae</taxon>
        <taxon>Nucleocytoviricota</taxon>
        <taxon>Megaviricetes</taxon>
        <taxon>Imitervirales</taxon>
        <taxon>Mimiviridae</taxon>
        <taxon>Klosneuvirinae</taxon>
        <taxon>Fadolivirus</taxon>
        <taxon>Fadolivirus algeromassiliense</taxon>
    </lineage>
</organism>
<accession>A0A7D3QTP1</accession>
<dbReference type="Proteomes" id="UP001162001">
    <property type="component" value="Segment"/>
</dbReference>
<dbReference type="InterPro" id="IPR039323">
    <property type="entry name" value="ANKRD_45/46/60"/>
</dbReference>
<dbReference type="Pfam" id="PF12796">
    <property type="entry name" value="Ank_2"/>
    <property type="match status" value="1"/>
</dbReference>
<keyword evidence="2" id="KW-1185">Reference proteome</keyword>
<dbReference type="InterPro" id="IPR002110">
    <property type="entry name" value="Ankyrin_rpt"/>
</dbReference>
<dbReference type="SUPFAM" id="SSF48403">
    <property type="entry name" value="Ankyrin repeat"/>
    <property type="match status" value="1"/>
</dbReference>
<sequence>MTDIACSALFIASAQGMSQRVHAIINSNRTLDINHQTESGMTSLMAATIGGYIEVVSLLLCHGADYSIKDKYGHDIMYYARQCKNPDIAPLLSVLF</sequence>
<reference evidence="1 2" key="1">
    <citation type="submission" date="2020-04" db="EMBL/GenBank/DDBJ databases">
        <title>Advantages and limits of metagenomic assembly and binning of a giant virus.</title>
        <authorList>
            <person name="Schulz F."/>
            <person name="Andreani J."/>
            <person name="Francis R."/>
            <person name="Boudjemaa H."/>
            <person name="Bou Khalil J.Y."/>
            <person name="Lee J."/>
            <person name="La Scola B."/>
            <person name="Woyke T."/>
        </authorList>
    </citation>
    <scope>NUCLEOTIDE SEQUENCE [LARGE SCALE GENOMIC DNA]</scope>
    <source>
        <strain evidence="1 2">FV1/VV64</strain>
    </source>
</reference>
<evidence type="ECO:0000313" key="1">
    <source>
        <dbReference type="EMBL" id="QKF93483.1"/>
    </source>
</evidence>
<proteinExistence type="predicted"/>
<dbReference type="PANTHER" id="PTHR22677:SF4">
    <property type="entry name" value="USHER SYNDROME TYPE-1G PROTEIN-LIKE PROTEIN"/>
    <property type="match status" value="1"/>
</dbReference>
<name>A0A7D3QTP1_9VIRU</name>
<protein>
    <submittedName>
        <fullName evidence="1">Ankyrin repeat domain-containing protein 60</fullName>
    </submittedName>
</protein>
<dbReference type="PANTHER" id="PTHR22677">
    <property type="entry name" value="ANKYRIN REPEAT DOMAIN-CONTAINING PROTEIN 60"/>
    <property type="match status" value="1"/>
</dbReference>
<dbReference type="PROSITE" id="PS50297">
    <property type="entry name" value="ANK_REP_REGION"/>
    <property type="match status" value="1"/>
</dbReference>
<dbReference type="InterPro" id="IPR036770">
    <property type="entry name" value="Ankyrin_rpt-contain_sf"/>
</dbReference>
<gene>
    <name evidence="1" type="ORF">Fadolivirus_1_25</name>
</gene>
<dbReference type="EMBL" id="MT418680">
    <property type="protein sequence ID" value="QKF93483.1"/>
    <property type="molecule type" value="Genomic_DNA"/>
</dbReference>
<dbReference type="Gene3D" id="1.25.40.20">
    <property type="entry name" value="Ankyrin repeat-containing domain"/>
    <property type="match status" value="1"/>
</dbReference>
<dbReference type="PROSITE" id="PS50088">
    <property type="entry name" value="ANK_REPEAT"/>
    <property type="match status" value="1"/>
</dbReference>
<evidence type="ECO:0000313" key="2">
    <source>
        <dbReference type="Proteomes" id="UP001162001"/>
    </source>
</evidence>